<dbReference type="CDD" id="cd00030">
    <property type="entry name" value="C2"/>
    <property type="match status" value="2"/>
</dbReference>
<dbReference type="PROSITE" id="PS50004">
    <property type="entry name" value="C2"/>
    <property type="match status" value="2"/>
</dbReference>
<keyword evidence="2" id="KW-0175">Coiled coil</keyword>
<name>A0ABP1FHG2_9CHLO</name>
<feature type="compositionally biased region" description="Low complexity" evidence="3">
    <location>
        <begin position="2184"/>
        <end position="2198"/>
    </location>
</feature>
<dbReference type="InterPro" id="IPR026847">
    <property type="entry name" value="VPS13"/>
</dbReference>
<feature type="compositionally biased region" description="Basic and acidic residues" evidence="3">
    <location>
        <begin position="2229"/>
        <end position="2239"/>
    </location>
</feature>
<keyword evidence="6" id="KW-1185">Reference proteome</keyword>
<accession>A0ABP1FHG2</accession>
<dbReference type="InterPro" id="IPR035892">
    <property type="entry name" value="C2_domain_sf"/>
</dbReference>
<feature type="region of interest" description="Disordered" evidence="3">
    <location>
        <begin position="456"/>
        <end position="487"/>
    </location>
</feature>
<feature type="region of interest" description="Disordered" evidence="3">
    <location>
        <begin position="1038"/>
        <end position="1057"/>
    </location>
</feature>
<feature type="region of interest" description="Disordered" evidence="3">
    <location>
        <begin position="2122"/>
        <end position="2239"/>
    </location>
</feature>
<organism evidence="5 6">
    <name type="scientific">Coccomyxa viridis</name>
    <dbReference type="NCBI Taxonomy" id="1274662"/>
    <lineage>
        <taxon>Eukaryota</taxon>
        <taxon>Viridiplantae</taxon>
        <taxon>Chlorophyta</taxon>
        <taxon>core chlorophytes</taxon>
        <taxon>Trebouxiophyceae</taxon>
        <taxon>Trebouxiophyceae incertae sedis</taxon>
        <taxon>Coccomyxaceae</taxon>
        <taxon>Coccomyxa</taxon>
    </lineage>
</organism>
<protein>
    <submittedName>
        <fullName evidence="5">G341 protein</fullName>
    </submittedName>
</protein>
<feature type="region of interest" description="Disordered" evidence="3">
    <location>
        <begin position="985"/>
        <end position="1018"/>
    </location>
</feature>
<dbReference type="PANTHER" id="PTHR16166">
    <property type="entry name" value="VACUOLAR PROTEIN SORTING-ASSOCIATED PROTEIN VPS13"/>
    <property type="match status" value="1"/>
</dbReference>
<dbReference type="SUPFAM" id="SSF49562">
    <property type="entry name" value="C2 domain (Calcium/lipid-binding domain, CaLB)"/>
    <property type="match status" value="2"/>
</dbReference>
<dbReference type="PANTHER" id="PTHR16166:SF93">
    <property type="entry name" value="INTERMEMBRANE LIPID TRANSFER PROTEIN VPS13"/>
    <property type="match status" value="1"/>
</dbReference>
<comment type="caution">
    <text evidence="5">The sequence shown here is derived from an EMBL/GenBank/DDBJ whole genome shotgun (WGS) entry which is preliminary data.</text>
</comment>
<gene>
    <name evidence="5" type="primary">g341</name>
    <name evidence="5" type="ORF">VP750_LOCUS298</name>
</gene>
<evidence type="ECO:0000256" key="1">
    <source>
        <dbReference type="ARBA" id="ARBA00006545"/>
    </source>
</evidence>
<dbReference type="Pfam" id="PF00168">
    <property type="entry name" value="C2"/>
    <property type="match status" value="2"/>
</dbReference>
<comment type="similarity">
    <text evidence="1">Belongs to the VPS13 family.</text>
</comment>
<feature type="compositionally biased region" description="Low complexity" evidence="3">
    <location>
        <begin position="2088"/>
        <end position="2105"/>
    </location>
</feature>
<dbReference type="InterPro" id="IPR000008">
    <property type="entry name" value="C2_dom"/>
</dbReference>
<evidence type="ECO:0000313" key="6">
    <source>
        <dbReference type="Proteomes" id="UP001497392"/>
    </source>
</evidence>
<sequence>MVEPVQKPVILTDTQQQVLGRTLSMQFDGNWTAVEGVVVDKLGKYAYAIPGVGVAPPTPFILDVALDVRAKVLTVHSPIRLENHTSHPLSFVLHLASPRDGPQHAHDSSESRVPCHGPLAPGSQCYLPLSALRGGKLYLQASGWRVAKKDRIDLDILTLKDARGLYTCSPLTAAEQPFSCCLDVKEDMQVTRQASLRSSADLAALPEYVLSFHPPLTIRNSIPYEITVTLSEGGTTSGSSGLGTYSVTIPAGGSIELQQYDLSEKIFMSMQLQDYRTQRWVPIHYPPGGLDDSLRRSALGDIPGLRLPKRVILSKGTASVGGSLKNAAARLTLCLNNKANSSMYARDITIYCPFLIVNKTHLALRVIDTAPLAETPSIAPPLPDSNIAQPLLFSSSRGRMRLSLHLSHSYWSRSISLETIGMPNNAFLLAPAKSPVAASPSMQSRPIEGLQMLESAEPIRSAKPPKEGREGDLTGASKEPGRSAKDPGHLLASLNCASAQAEEDGTSSLAMQRHDFALDSSVGPGVFSTSKMLTISSKYLLVNASGEPLQCAQHGTKSIWQLQPDCVAPFHWADSAERFELCVRPALGSWTWSGAFKINQEASLGARVLETENGAHRILPLSVSVQGQRCRLVVGRSEHELPPYRIENRCEGLDVLFQQRDAARHDWEAVRPGQKTDYAWDQPSGSHKLCVCIKDGSAAFRDMTTHEYGLDTVKVHPTIKLRQVKGTVLSTAGRAISSLPQNMPANRLTAPLQSQQQVPRQDMRLVHVAVRAEGPTRVLCFSDSRGASLPGDEEETITRATAKLDGLQKHLQDLNRELKALEERQGIELSALKSSSFRGIGGREVMRTGSSIPELSKLMKRSALARRSSETRSARLEPLDTIGEDELEALADEASADSQLSSRQMVGEETPAAYVHPAQEATAIEQANGTALARPSMQHVRTSSSEAMLAGHEALDSTEDASGAPAEVQRQASGNFLSRMSIYRSSSLHPEKARRDSSPRHPGGHPRQNIKPAAATGGRLSNTLRRASMMLPGAAQHERRVAFASGHASPEPAPKEELLGGELVVKIEDATGVAMAQLEQISSGSSSGSSPAAASTGGAAGVLLGPGRSFGGNLARHYAGRKGGLYCVLQCEGQTKHTAMVSGSRPAWKQELSFKSVQISSDLQITIYRKGHMGTDHFLGEIVVPLREVEEVDGGLKEADIRRYTLGRRSAKDKVKGELNMACCWRVTPLDSVAIKARGLAAEVAQKEDMLALLAEQTLDCSSFLPLRGSSSAGNLQRLMGRKGLLNVKVIEARNLSFPGNNVGPFGAVDAYAAVFLETEAGVVTARTPSERRHLTAPKWQHDLSFPDAMLSHSVTFAVSCHRRLSSSIIIGQATLSLSRLSHERPEYLWLVLYKPQGDRPVTSTEPCGELSVRLQWAPAPLRKADAVEGIGWSVELALRGVAISIVDAPKLQLPRELALIMLENVHWEFRRSSTGQAGRVAIQNLQIDNQLLTAAQPVILAKAFQGQPADIQSPTPMLEAHWETVHQHSSILFFKQAVLSLQEIDLSVEEVFANQLVTMVKSLPFGDIFQEAPSGSQPGSVMHQENSQRALKGALAAASGKEVVLEGRQGRRLFFEQLEVKGILCNLTLIPQTAPRDETAALGQLRLAAALGIQFVDISNLPLRINALTLRHIFVNPQTLLSHVTRHLTLQALQQMHKILGQVDIVGVPFTLGSSLVEGVTSLVVAPTRAKSPHEFFDSVGRGFFILFRNAAYGIMHALGQAAGGAARGCAALTSDVEYSNRFRALPMTHRQRMLHGVQSAGVGFYEGAIGIVKEPLVGWQDDSLRGLLHGIYIGVSGILLKPMSGCFSLVSELCTGASGKIKAWGEDSHRRPPIGRIRPPRQFSALSADMGGDLLQHSATLGRLRKGRYGGEPVLDYLENKATKAVYITAQHVVYVNLGRQSVRWALSLRHLFSVTTAGSNVVLHHELTVPVGRLHHSGKLKVHMPVRKIVHCRTHDLQQSLMCKLGRATQNFQATEGALLVRSIREEAPFEVEDLHIIRRAPTALSRDQSESPKQAPPPTQMPGLRRLSHMFQPRSSSLEPPSTPAEDAASSAPPASKQMAPVEKSSMQAFRRGLQRLSGKPAAQHAEPQPQRDSRHVTSRAADSAGHDRQERSVQQAFSQQPEQLSPSASLQDPPSPVVHSGSTGHASTSASTSLPREELVTGTNSIEKQKDSMGSGSERTGNSSKERVSREADRGRMHPMLAAIQHLADEVKRGDRQAAVQKLAAIRSICLAGLSEGDGQSSRVCTALLAIDCMLTGFEGDCCEEHAQPASQAAIIRALCNCG</sequence>
<proteinExistence type="inferred from homology"/>
<dbReference type="EMBL" id="CAXHTA020000001">
    <property type="protein sequence ID" value="CAL5218639.1"/>
    <property type="molecule type" value="Genomic_DNA"/>
</dbReference>
<dbReference type="Proteomes" id="UP001497392">
    <property type="component" value="Unassembled WGS sequence"/>
</dbReference>
<reference evidence="5 6" key="1">
    <citation type="submission" date="2024-06" db="EMBL/GenBank/DDBJ databases">
        <authorList>
            <person name="Kraege A."/>
            <person name="Thomma B."/>
        </authorList>
    </citation>
    <scope>NUCLEOTIDE SEQUENCE [LARGE SCALE GENOMIC DNA]</scope>
</reference>
<feature type="compositionally biased region" description="Basic and acidic residues" evidence="3">
    <location>
        <begin position="989"/>
        <end position="999"/>
    </location>
</feature>
<feature type="coiled-coil region" evidence="2">
    <location>
        <begin position="797"/>
        <end position="824"/>
    </location>
</feature>
<feature type="domain" description="C2" evidence="4">
    <location>
        <begin position="1044"/>
        <end position="1199"/>
    </location>
</feature>
<feature type="compositionally biased region" description="Polar residues" evidence="3">
    <location>
        <begin position="2157"/>
        <end position="2177"/>
    </location>
</feature>
<feature type="domain" description="C2" evidence="4">
    <location>
        <begin position="1267"/>
        <end position="1391"/>
    </location>
</feature>
<dbReference type="SMART" id="SM00239">
    <property type="entry name" value="C2"/>
    <property type="match status" value="2"/>
</dbReference>
<dbReference type="InterPro" id="IPR009543">
    <property type="entry name" value="VPS13_VAB"/>
</dbReference>
<feature type="region of interest" description="Disordered" evidence="3">
    <location>
        <begin position="2046"/>
        <end position="2109"/>
    </location>
</feature>
<evidence type="ECO:0000313" key="5">
    <source>
        <dbReference type="EMBL" id="CAL5218639.1"/>
    </source>
</evidence>
<evidence type="ECO:0000256" key="3">
    <source>
        <dbReference type="SAM" id="MobiDB-lite"/>
    </source>
</evidence>
<feature type="compositionally biased region" description="Polar residues" evidence="3">
    <location>
        <begin position="2206"/>
        <end position="2228"/>
    </location>
</feature>
<evidence type="ECO:0000259" key="4">
    <source>
        <dbReference type="PROSITE" id="PS50004"/>
    </source>
</evidence>
<dbReference type="Pfam" id="PF25036">
    <property type="entry name" value="VPS13_VAB"/>
    <property type="match status" value="1"/>
</dbReference>
<dbReference type="Gene3D" id="2.60.40.150">
    <property type="entry name" value="C2 domain"/>
    <property type="match status" value="2"/>
</dbReference>
<evidence type="ECO:0000256" key="2">
    <source>
        <dbReference type="SAM" id="Coils"/>
    </source>
</evidence>